<evidence type="ECO:0000313" key="3">
    <source>
        <dbReference type="EMBL" id="TPX07624.1"/>
    </source>
</evidence>
<dbReference type="InterPro" id="IPR036770">
    <property type="entry name" value="Ankyrin_rpt-contain_sf"/>
</dbReference>
<accession>A0A507AMY6</accession>
<dbReference type="Proteomes" id="UP000319257">
    <property type="component" value="Unassembled WGS sequence"/>
</dbReference>
<dbReference type="AlphaFoldDB" id="A0A507AMY6"/>
<dbReference type="InterPro" id="IPR056884">
    <property type="entry name" value="NPHP3-like_N"/>
</dbReference>
<sequence length="1191" mass="133940">MIMCSRSNSFQKVEDLAVNLVNALKPGGWTLGTAPALAFMAHSLGGILLKQTFVMLAGSGGSEDKILAKTTGALFFGVPSQGMETSDISALLGHQPNIHALVSELSVDSQFLLQLERQVSGLSHVRRMKFFWAYETQTTPTLTQVSGNFQRNGMEKILVSRISATCGRCDSDSASTIQIDANHSNIVKFSRGSHAIPLVTDKLREILAHRLERHPELSKPHYPVLSSDALMQAAYKRIGLGSSDELIDGGVAGTDLGELSDPASSPDFWNIKAIIRSIRPSQRDDRLHQIEARAGCSFEWAFNRSDIGLTTWLQKGTGLFWISGRPASGKSTMMKFISNDERTWRLLRDWQSRSHQVQASFFFHHRGTAAQKSFEGLMRSILSQLLERDPDIVGMILPLVQDLYQQRLKAQNLESLPCDLTRRIKIADTRNSIGFCTKPKERARKSAAVLLCDFPLREFRRLVRTPMDGDGPVWDALEDGILCRKDEILSTEGKVSELRKLKPRIYPEDWREAKIDRYLSLTSSWCDTVDLRSKLRDLRATPGSSKAGHPDDDDEWVQHQCAGITSRQRAREQIRFKLETERWPDSLVSKAINTIMEQKAIDLDIFLFIDAVDEYDGPTDFIAGFLHDLVKQRDNSRTRTKVLFSSRPWKVFVEAFGSCPGFQIHCHTENDVRELCAHNLSLSTPGCHEIFQLTGEIVRRAKGVFLWVKLVLHDLAAYARRRLEAGRVQDLRRELLDELQSLPGDLADYYETIVGRIPPTFRWEAYCLLESVARSIEPIPSREAEKLVKCANMDAFTDGHSELQGAARGRAWDRSHVGEITGGLIEEIVGDPSRSGEPRVILQFIHQTVLEFVKQPAFKYMILGAVGHTTEENGHSFLVKYLLNRGKLEVSPTILWHAREAERSTGVSQLSLLQGELMIRELGLLTSPAILAVTGKLDLLINQILQRDERAFAKGSDSFLSCIAWAFNCKVLTLDEAIAMLHFIAEHGFRVECDVRGLRLIDLLSRRDIPENKELHKAALEGCRALDMRVMDLQSPDHWGHIIHYSGAMTARYLLDQGVDPNSLDSRGWTPLDHVVDWPYQLGAPLGLITDTTNPFWSAGGAEDSGNYIKETFEMCVLLVEAGGLLNKVPRDTWARVVADFRKHGYYVQVFRRYNFPKYLSSNHRGSLGAPGTNLKARWERLTGKIKRHAG</sequence>
<reference evidence="3 4" key="1">
    <citation type="submission" date="2019-06" db="EMBL/GenBank/DDBJ databases">
        <title>Draft genome sequence of the filamentous fungus Phialemoniopsis curvata isolated from diesel fuel.</title>
        <authorList>
            <person name="Varaljay V.A."/>
            <person name="Lyon W.J."/>
            <person name="Crouch A.L."/>
            <person name="Drake C.E."/>
            <person name="Hollomon J.M."/>
            <person name="Nadeau L.J."/>
            <person name="Nunn H.S."/>
            <person name="Stevenson B.S."/>
            <person name="Bojanowski C.L."/>
            <person name="Crookes-Goodson W.J."/>
        </authorList>
    </citation>
    <scope>NUCLEOTIDE SEQUENCE [LARGE SCALE GENOMIC DNA]</scope>
    <source>
        <strain evidence="3 4">D216</strain>
    </source>
</reference>
<proteinExistence type="predicted"/>
<keyword evidence="4" id="KW-1185">Reference proteome</keyword>
<dbReference type="Pfam" id="PF24883">
    <property type="entry name" value="NPHP3_N"/>
    <property type="match status" value="1"/>
</dbReference>
<evidence type="ECO:0000256" key="1">
    <source>
        <dbReference type="ARBA" id="ARBA00022737"/>
    </source>
</evidence>
<dbReference type="RefSeq" id="XP_030989335.1">
    <property type="nucleotide sequence ID" value="XM_031133372.1"/>
</dbReference>
<evidence type="ECO:0000259" key="2">
    <source>
        <dbReference type="Pfam" id="PF24883"/>
    </source>
</evidence>
<dbReference type="PANTHER" id="PTHR10039">
    <property type="entry name" value="AMELOGENIN"/>
    <property type="match status" value="1"/>
</dbReference>
<dbReference type="Gene3D" id="1.25.40.20">
    <property type="entry name" value="Ankyrin repeat-containing domain"/>
    <property type="match status" value="1"/>
</dbReference>
<dbReference type="EMBL" id="SKBQ01000089">
    <property type="protein sequence ID" value="TPX07624.1"/>
    <property type="molecule type" value="Genomic_DNA"/>
</dbReference>
<dbReference type="OrthoDB" id="21416at2759"/>
<gene>
    <name evidence="3" type="ORF">E0L32_010723</name>
</gene>
<evidence type="ECO:0000313" key="4">
    <source>
        <dbReference type="Proteomes" id="UP000319257"/>
    </source>
</evidence>
<comment type="caution">
    <text evidence="3">The sequence shown here is derived from an EMBL/GenBank/DDBJ whole genome shotgun (WGS) entry which is preliminary data.</text>
</comment>
<dbReference type="GeneID" id="41978170"/>
<name>A0A507AMY6_9PEZI</name>
<keyword evidence="1" id="KW-0677">Repeat</keyword>
<protein>
    <recommendedName>
        <fullName evidence="2">Nephrocystin 3-like N-terminal domain-containing protein</fullName>
    </recommendedName>
</protein>
<dbReference type="InParanoid" id="A0A507AMY6"/>
<organism evidence="3 4">
    <name type="scientific">Thyridium curvatum</name>
    <dbReference type="NCBI Taxonomy" id="1093900"/>
    <lineage>
        <taxon>Eukaryota</taxon>
        <taxon>Fungi</taxon>
        <taxon>Dikarya</taxon>
        <taxon>Ascomycota</taxon>
        <taxon>Pezizomycotina</taxon>
        <taxon>Sordariomycetes</taxon>
        <taxon>Sordariomycetidae</taxon>
        <taxon>Thyridiales</taxon>
        <taxon>Thyridiaceae</taxon>
        <taxon>Thyridium</taxon>
    </lineage>
</organism>
<dbReference type="PANTHER" id="PTHR10039:SF5">
    <property type="entry name" value="NACHT DOMAIN-CONTAINING PROTEIN"/>
    <property type="match status" value="1"/>
</dbReference>
<feature type="domain" description="Nephrocystin 3-like N-terminal" evidence="2">
    <location>
        <begin position="298"/>
        <end position="414"/>
    </location>
</feature>